<dbReference type="EMBL" id="JARBHB010000006">
    <property type="protein sequence ID" value="KAJ8881353.1"/>
    <property type="molecule type" value="Genomic_DNA"/>
</dbReference>
<proteinExistence type="predicted"/>
<gene>
    <name evidence="2" type="ORF">PR048_017834</name>
</gene>
<keyword evidence="1" id="KW-0812">Transmembrane</keyword>
<keyword evidence="1" id="KW-0472">Membrane</keyword>
<evidence type="ECO:0000256" key="1">
    <source>
        <dbReference type="SAM" id="Phobius"/>
    </source>
</evidence>
<protein>
    <submittedName>
        <fullName evidence="2">Uncharacterized protein</fullName>
    </submittedName>
</protein>
<comment type="caution">
    <text evidence="2">The sequence shown here is derived from an EMBL/GenBank/DDBJ whole genome shotgun (WGS) entry which is preliminary data.</text>
</comment>
<accession>A0ABQ9HAK4</accession>
<keyword evidence="1" id="KW-1133">Transmembrane helix</keyword>
<feature type="transmembrane region" description="Helical" evidence="1">
    <location>
        <begin position="6"/>
        <end position="22"/>
    </location>
</feature>
<keyword evidence="3" id="KW-1185">Reference proteome</keyword>
<reference evidence="2 3" key="1">
    <citation type="submission" date="2023-02" db="EMBL/GenBank/DDBJ databases">
        <title>LHISI_Scaffold_Assembly.</title>
        <authorList>
            <person name="Stuart O.P."/>
            <person name="Cleave R."/>
            <person name="Magrath M.J.L."/>
            <person name="Mikheyev A.S."/>
        </authorList>
    </citation>
    <scope>NUCLEOTIDE SEQUENCE [LARGE SCALE GENOMIC DNA]</scope>
    <source>
        <strain evidence="2">Daus_M_001</strain>
        <tissue evidence="2">Leg muscle</tissue>
    </source>
</reference>
<evidence type="ECO:0000313" key="2">
    <source>
        <dbReference type="EMBL" id="KAJ8881353.1"/>
    </source>
</evidence>
<sequence>MSDYAVVIACAAVIVISALYEKRNKYNGSGLMDDLWSGPMYRQFKNFATMISEDFEWLLSEIGSAISKQHTFFRETISAKGRL</sequence>
<dbReference type="Proteomes" id="UP001159363">
    <property type="component" value="Chromosome 5"/>
</dbReference>
<evidence type="ECO:0000313" key="3">
    <source>
        <dbReference type="Proteomes" id="UP001159363"/>
    </source>
</evidence>
<organism evidence="2 3">
    <name type="scientific">Dryococelus australis</name>
    <dbReference type="NCBI Taxonomy" id="614101"/>
    <lineage>
        <taxon>Eukaryota</taxon>
        <taxon>Metazoa</taxon>
        <taxon>Ecdysozoa</taxon>
        <taxon>Arthropoda</taxon>
        <taxon>Hexapoda</taxon>
        <taxon>Insecta</taxon>
        <taxon>Pterygota</taxon>
        <taxon>Neoptera</taxon>
        <taxon>Polyneoptera</taxon>
        <taxon>Phasmatodea</taxon>
        <taxon>Verophasmatodea</taxon>
        <taxon>Anareolatae</taxon>
        <taxon>Phasmatidae</taxon>
        <taxon>Eurycanthinae</taxon>
        <taxon>Dryococelus</taxon>
    </lineage>
</organism>
<name>A0ABQ9HAK4_9NEOP</name>